<reference evidence="2" key="1">
    <citation type="submission" date="2009-03" db="EMBL/GenBank/DDBJ databases">
        <title>Complete genome sequence of Edwardsiella ictaluri 93-146.</title>
        <authorList>
            <person name="Williams M.L."/>
            <person name="Gillaspy A.F."/>
            <person name="Dyer D.W."/>
            <person name="Thune R.L."/>
            <person name="Waldbieser G.C."/>
            <person name="Schuster S.C."/>
            <person name="Gipson J."/>
            <person name="Zaitshik J."/>
            <person name="Landry C."/>
            <person name="Lawrence M.L."/>
        </authorList>
    </citation>
    <scope>NUCLEOTIDE SEQUENCE [LARGE SCALE GENOMIC DNA]</scope>
    <source>
        <strain evidence="2">93-146</strain>
    </source>
</reference>
<evidence type="ECO:0000313" key="1">
    <source>
        <dbReference type="EMBL" id="ACR70057.1"/>
    </source>
</evidence>
<accession>C5BG94</accession>
<gene>
    <name evidence="1" type="ordered locus">NT01EI_2896</name>
</gene>
<evidence type="ECO:0000313" key="2">
    <source>
        <dbReference type="Proteomes" id="UP000001485"/>
    </source>
</evidence>
<sequence>MRTDADKGLSLIHSLGYDGVLKWAARPRTVPSGEIPYIC</sequence>
<protein>
    <submittedName>
        <fullName evidence="1">Uncharacterized protein</fullName>
    </submittedName>
</protein>
<proteinExistence type="predicted"/>
<reference evidence="1 2" key="2">
    <citation type="journal article" date="2012" name="J. Bacteriol.">
        <title>Genome Sequence of Edwardsiella ictaluri 93-146, a Strain Associated with a Natural Channel Catfish Outbreak of Enteric Septicemia of Catfish.</title>
        <authorList>
            <person name="Williams M.L."/>
            <person name="Gillaspy A.F."/>
            <person name="Dyer D.W."/>
            <person name="Thune R.L."/>
            <person name="Waldbieser G.C."/>
            <person name="Schuster S.C."/>
            <person name="Gipson J."/>
            <person name="Zaitshik J."/>
            <person name="Landry C."/>
            <person name="Banes M.M."/>
            <person name="Lawrence M.L."/>
        </authorList>
    </citation>
    <scope>NUCLEOTIDE SEQUENCE [LARGE SCALE GENOMIC DNA]</scope>
    <source>
        <strain evidence="1 2">93-146</strain>
    </source>
</reference>
<dbReference type="AlphaFoldDB" id="C5BG94"/>
<organism evidence="1 2">
    <name type="scientific">Edwardsiella ictaluri (strain 93-146)</name>
    <dbReference type="NCBI Taxonomy" id="634503"/>
    <lineage>
        <taxon>Bacteria</taxon>
        <taxon>Pseudomonadati</taxon>
        <taxon>Pseudomonadota</taxon>
        <taxon>Gammaproteobacteria</taxon>
        <taxon>Enterobacterales</taxon>
        <taxon>Hafniaceae</taxon>
        <taxon>Edwardsiella</taxon>
    </lineage>
</organism>
<dbReference type="KEGG" id="eic:NT01EI_2896"/>
<dbReference type="HOGENOM" id="CLU_3308759_0_0_6"/>
<dbReference type="EMBL" id="CP001600">
    <property type="protein sequence ID" value="ACR70057.1"/>
    <property type="molecule type" value="Genomic_DNA"/>
</dbReference>
<dbReference type="Proteomes" id="UP000001485">
    <property type="component" value="Chromosome"/>
</dbReference>
<name>C5BG94_EDWI9</name>